<evidence type="ECO:0000256" key="3">
    <source>
        <dbReference type="ARBA" id="ARBA00022475"/>
    </source>
</evidence>
<dbReference type="CDD" id="cd06261">
    <property type="entry name" value="TM_PBP2"/>
    <property type="match status" value="1"/>
</dbReference>
<comment type="similarity">
    <text evidence="7">Belongs to the binding-protein-dependent transport system permease family.</text>
</comment>
<comment type="subcellular location">
    <subcellularLocation>
        <location evidence="1 7">Cell membrane</location>
        <topology evidence="1 7">Multi-pass membrane protein</topology>
    </subcellularLocation>
</comment>
<dbReference type="PROSITE" id="PS50928">
    <property type="entry name" value="ABC_TM1"/>
    <property type="match status" value="1"/>
</dbReference>
<dbReference type="Pfam" id="PF00528">
    <property type="entry name" value="BPD_transp_1"/>
    <property type="match status" value="1"/>
</dbReference>
<dbReference type="RefSeq" id="WP_021169022.1">
    <property type="nucleotide sequence ID" value="NZ_CTRP01000003.1"/>
</dbReference>
<name>A0A0U1KTR3_9FIRM</name>
<keyword evidence="4 7" id="KW-0812">Transmembrane</keyword>
<keyword evidence="3" id="KW-1003">Cell membrane</keyword>
<evidence type="ECO:0000313" key="9">
    <source>
        <dbReference type="EMBL" id="CQR70283.1"/>
    </source>
</evidence>
<feature type="domain" description="ABC transmembrane type-1" evidence="8">
    <location>
        <begin position="92"/>
        <end position="281"/>
    </location>
</feature>
<evidence type="ECO:0000313" key="10">
    <source>
        <dbReference type="Proteomes" id="UP000049855"/>
    </source>
</evidence>
<dbReference type="PANTHER" id="PTHR43386:SF1">
    <property type="entry name" value="D,D-DIPEPTIDE TRANSPORT SYSTEM PERMEASE PROTEIN DDPC-RELATED"/>
    <property type="match status" value="1"/>
</dbReference>
<protein>
    <submittedName>
        <fullName evidence="9">Dipeptide transport system permease protein DppC (TC 3.A.1.5.2)</fullName>
    </submittedName>
</protein>
<dbReference type="Gene3D" id="1.10.3720.10">
    <property type="entry name" value="MetI-like"/>
    <property type="match status" value="1"/>
</dbReference>
<feature type="transmembrane region" description="Helical" evidence="7">
    <location>
        <begin position="155"/>
        <end position="174"/>
    </location>
</feature>
<feature type="transmembrane region" description="Helical" evidence="7">
    <location>
        <begin position="255"/>
        <end position="280"/>
    </location>
</feature>
<dbReference type="GO" id="GO:0055085">
    <property type="term" value="P:transmembrane transport"/>
    <property type="evidence" value="ECO:0007669"/>
    <property type="project" value="InterPro"/>
</dbReference>
<organism evidence="9 10">
    <name type="scientific">Sporomusa ovata</name>
    <dbReference type="NCBI Taxonomy" id="2378"/>
    <lineage>
        <taxon>Bacteria</taxon>
        <taxon>Bacillati</taxon>
        <taxon>Bacillota</taxon>
        <taxon>Negativicutes</taxon>
        <taxon>Selenomonadales</taxon>
        <taxon>Sporomusaceae</taxon>
        <taxon>Sporomusa</taxon>
    </lineage>
</organism>
<evidence type="ECO:0000256" key="1">
    <source>
        <dbReference type="ARBA" id="ARBA00004651"/>
    </source>
</evidence>
<sequence>MEQQLQAIEQPQYVEESFLTELFQSLQQNKSALAGGIVLLLFISAAVLAPYIAPYDPYHVDMSQQFQRPSAQYLLGTDMFGRDVLSRIIYGSRISLVIGLVPTLISMMIGTLLGLIAGYYGKKTDYIIMRAADVVMAFPSLLLAMVVMYTLGASLLNIFIAISLVNWAGTARVVRSQTLVLKEKEFVEAAKIMGVKNWVILLRHLLPNCIPSLLVLFTLGIPDAIMAEATLSFLGVGAQPPMASWGLMASSGKEFLFMAPWIAIVPGVAILLVALAFNFLGDGLRDALDPYLKQ</sequence>
<feature type="transmembrane region" description="Helical" evidence="7">
    <location>
        <begin position="127"/>
        <end position="149"/>
    </location>
</feature>
<evidence type="ECO:0000256" key="7">
    <source>
        <dbReference type="RuleBase" id="RU363032"/>
    </source>
</evidence>
<dbReference type="PANTHER" id="PTHR43386">
    <property type="entry name" value="OLIGOPEPTIDE TRANSPORT SYSTEM PERMEASE PROTEIN APPC"/>
    <property type="match status" value="1"/>
</dbReference>
<evidence type="ECO:0000256" key="5">
    <source>
        <dbReference type="ARBA" id="ARBA00022989"/>
    </source>
</evidence>
<dbReference type="InterPro" id="IPR025966">
    <property type="entry name" value="OppC_N"/>
</dbReference>
<dbReference type="Proteomes" id="UP000049855">
    <property type="component" value="Unassembled WGS sequence"/>
</dbReference>
<accession>A0A0U1KTR3</accession>
<dbReference type="InterPro" id="IPR000515">
    <property type="entry name" value="MetI-like"/>
</dbReference>
<evidence type="ECO:0000256" key="6">
    <source>
        <dbReference type="ARBA" id="ARBA00023136"/>
    </source>
</evidence>
<evidence type="ECO:0000259" key="8">
    <source>
        <dbReference type="PROSITE" id="PS50928"/>
    </source>
</evidence>
<dbReference type="Pfam" id="PF12911">
    <property type="entry name" value="OppC_N"/>
    <property type="match status" value="1"/>
</dbReference>
<dbReference type="AlphaFoldDB" id="A0A0U1KTR3"/>
<keyword evidence="2 7" id="KW-0813">Transport</keyword>
<dbReference type="InterPro" id="IPR035906">
    <property type="entry name" value="MetI-like_sf"/>
</dbReference>
<reference evidence="10" key="1">
    <citation type="submission" date="2015-03" db="EMBL/GenBank/DDBJ databases">
        <authorList>
            <person name="Nijsse Bart"/>
        </authorList>
    </citation>
    <scope>NUCLEOTIDE SEQUENCE [LARGE SCALE GENOMIC DNA]</scope>
</reference>
<dbReference type="EMBL" id="CTRP01000003">
    <property type="protein sequence ID" value="CQR70283.1"/>
    <property type="molecule type" value="Genomic_DNA"/>
</dbReference>
<evidence type="ECO:0000256" key="4">
    <source>
        <dbReference type="ARBA" id="ARBA00022692"/>
    </source>
</evidence>
<evidence type="ECO:0000256" key="2">
    <source>
        <dbReference type="ARBA" id="ARBA00022448"/>
    </source>
</evidence>
<keyword evidence="5 7" id="KW-1133">Transmembrane helix</keyword>
<keyword evidence="6 7" id="KW-0472">Membrane</keyword>
<dbReference type="GO" id="GO:0005886">
    <property type="term" value="C:plasma membrane"/>
    <property type="evidence" value="ECO:0007669"/>
    <property type="project" value="UniProtKB-SubCell"/>
</dbReference>
<proteinExistence type="inferred from homology"/>
<feature type="transmembrane region" description="Helical" evidence="7">
    <location>
        <begin position="94"/>
        <end position="120"/>
    </location>
</feature>
<gene>
    <name evidence="9" type="ORF">SpAn4DRAFT_1252</name>
</gene>
<feature type="transmembrane region" description="Helical" evidence="7">
    <location>
        <begin position="32"/>
        <end position="53"/>
    </location>
</feature>
<dbReference type="InterPro" id="IPR050366">
    <property type="entry name" value="BP-dependent_transpt_permease"/>
</dbReference>
<dbReference type="SUPFAM" id="SSF161098">
    <property type="entry name" value="MetI-like"/>
    <property type="match status" value="1"/>
</dbReference>
<keyword evidence="10" id="KW-1185">Reference proteome</keyword>